<accession>A0A3N0V2P7</accession>
<sequence>MQYLSPIDAAFLRMESKRTPMHVGALMTFRLPDEAPPDFVRALMLRMREKPFMPEPFNCKLARGKLAPAWVETKVDMDYHLRHSALPFPGGERELGQLVARLHSHPLDFSRPLWECHLIEGLDPELDPGSGEPRGRSRRFALYFKAHHCAIDGMGAMRMVQKWLSTDPGNRDTPGPWILAAKPPREERARTPAGLLERLRQPAAAAAEQAQGIGELVRTLGKMLQGEDSSARVALQTPRSRFNVPVSQQRRLGTQILELPRIKAIASATGTTANDVMLAVVGGTIRRYLQELGALPAKSLLASVPVALKRNDGKMGNAAAGFVVPMGTELDDPRQRLERIHRITVRGKNEVNGMPYAAQMQFALLGIAPLMMGQMSGLLPKMPPFFNVVVSNVVLSRERLYLMGAELEAMYPVSFLFDGYALNVTLVGYADRVAVGFLGCRDAIPSLQRLAVYTRDALAELEQALGLADSGYGVAAPAAADAQPVVRAKAKPRSRDKTKVKPKPKVKPRTLSGEAVKPARSAPAKPRARAARKAVKSRLAETQKG</sequence>
<dbReference type="GO" id="GO:0004144">
    <property type="term" value="F:diacylglycerol O-acyltransferase activity"/>
    <property type="evidence" value="ECO:0007669"/>
    <property type="project" value="UniProtKB-EC"/>
</dbReference>
<comment type="pathway">
    <text evidence="2">Lipid metabolism.</text>
</comment>
<organism evidence="14 15">
    <name type="scientific">Stagnimonas aquatica</name>
    <dbReference type="NCBI Taxonomy" id="2689987"/>
    <lineage>
        <taxon>Bacteria</taxon>
        <taxon>Pseudomonadati</taxon>
        <taxon>Pseudomonadota</taxon>
        <taxon>Gammaproteobacteria</taxon>
        <taxon>Nevskiales</taxon>
        <taxon>Nevskiaceae</taxon>
        <taxon>Stagnimonas</taxon>
    </lineage>
</organism>
<comment type="catalytic activity">
    <reaction evidence="10">
        <text>an acyl-CoA + a 1,2-diacyl-sn-glycerol = a triacyl-sn-glycerol + CoA</text>
        <dbReference type="Rhea" id="RHEA:10868"/>
        <dbReference type="ChEBI" id="CHEBI:17815"/>
        <dbReference type="ChEBI" id="CHEBI:57287"/>
        <dbReference type="ChEBI" id="CHEBI:58342"/>
        <dbReference type="ChEBI" id="CHEBI:64615"/>
        <dbReference type="EC" id="2.3.1.20"/>
    </reaction>
</comment>
<dbReference type="GO" id="GO:0071731">
    <property type="term" value="P:response to nitric oxide"/>
    <property type="evidence" value="ECO:0007669"/>
    <property type="project" value="TreeGrafter"/>
</dbReference>
<dbReference type="GO" id="GO:0019432">
    <property type="term" value="P:triglyceride biosynthetic process"/>
    <property type="evidence" value="ECO:0007669"/>
    <property type="project" value="UniProtKB-UniPathway"/>
</dbReference>
<feature type="compositionally biased region" description="Low complexity" evidence="11">
    <location>
        <begin position="515"/>
        <end position="525"/>
    </location>
</feature>
<comment type="similarity">
    <text evidence="3">Belongs to the long-chain O-acyltransferase family.</text>
</comment>
<keyword evidence="8" id="KW-0443">Lipid metabolism</keyword>
<dbReference type="PANTHER" id="PTHR31650:SF1">
    <property type="entry name" value="WAX ESTER SYNTHASE_DIACYLGLYCEROL ACYLTRANSFERASE 4-RELATED"/>
    <property type="match status" value="1"/>
</dbReference>
<evidence type="ECO:0000256" key="11">
    <source>
        <dbReference type="SAM" id="MobiDB-lite"/>
    </source>
</evidence>
<keyword evidence="7" id="KW-0319">Glycerol metabolism</keyword>
<dbReference type="InterPro" id="IPR014292">
    <property type="entry name" value="Acyl_transf_WS/DGAT"/>
</dbReference>
<feature type="compositionally biased region" description="Basic residues" evidence="11">
    <location>
        <begin position="526"/>
        <end position="536"/>
    </location>
</feature>
<dbReference type="GO" id="GO:0051701">
    <property type="term" value="P:biological process involved in interaction with host"/>
    <property type="evidence" value="ECO:0007669"/>
    <property type="project" value="TreeGrafter"/>
</dbReference>
<name>A0A3N0V2P7_9GAMM</name>
<dbReference type="NCBIfam" id="TIGR02946">
    <property type="entry name" value="acyl_WS_DGAT"/>
    <property type="match status" value="1"/>
</dbReference>
<dbReference type="InterPro" id="IPR045034">
    <property type="entry name" value="O-acyltransferase_WSD1-like"/>
</dbReference>
<evidence type="ECO:0000256" key="3">
    <source>
        <dbReference type="ARBA" id="ARBA00009587"/>
    </source>
</evidence>
<dbReference type="InParanoid" id="A0A3N0V2P7"/>
<dbReference type="InterPro" id="IPR009721">
    <property type="entry name" value="O-acyltransferase_WSD1_C"/>
</dbReference>
<protein>
    <recommendedName>
        <fullName evidence="4">diacylglycerol O-acyltransferase</fullName>
        <ecNumber evidence="4">2.3.1.20</ecNumber>
    </recommendedName>
</protein>
<evidence type="ECO:0000256" key="10">
    <source>
        <dbReference type="ARBA" id="ARBA00048109"/>
    </source>
</evidence>
<evidence type="ECO:0000259" key="12">
    <source>
        <dbReference type="Pfam" id="PF03007"/>
    </source>
</evidence>
<dbReference type="Proteomes" id="UP000282106">
    <property type="component" value="Unassembled WGS sequence"/>
</dbReference>
<keyword evidence="9 14" id="KW-0012">Acyltransferase</keyword>
<dbReference type="Pfam" id="PF03007">
    <property type="entry name" value="WS_DGAT_cat"/>
    <property type="match status" value="1"/>
</dbReference>
<evidence type="ECO:0000256" key="9">
    <source>
        <dbReference type="ARBA" id="ARBA00023315"/>
    </source>
</evidence>
<evidence type="ECO:0000256" key="1">
    <source>
        <dbReference type="ARBA" id="ARBA00004771"/>
    </source>
</evidence>
<comment type="caution">
    <text evidence="14">The sequence shown here is derived from an EMBL/GenBank/DDBJ whole genome shotgun (WGS) entry which is preliminary data.</text>
</comment>
<dbReference type="AlphaFoldDB" id="A0A3N0V2P7"/>
<dbReference type="GO" id="GO:0005886">
    <property type="term" value="C:plasma membrane"/>
    <property type="evidence" value="ECO:0007669"/>
    <property type="project" value="TreeGrafter"/>
</dbReference>
<reference evidence="14 15" key="1">
    <citation type="submission" date="2018-10" db="EMBL/GenBank/DDBJ databases">
        <authorList>
            <person name="Chen W.-M."/>
        </authorList>
    </citation>
    <scope>NUCLEOTIDE SEQUENCE [LARGE SCALE GENOMIC DNA]</scope>
    <source>
        <strain evidence="14 15">THS-13</strain>
    </source>
</reference>
<feature type="domain" description="O-acyltransferase WSD1-like N-terminal" evidence="12">
    <location>
        <begin position="4"/>
        <end position="277"/>
    </location>
</feature>
<keyword evidence="6 14" id="KW-0808">Transferase</keyword>
<dbReference type="GO" id="GO:0006071">
    <property type="term" value="P:glycerol metabolic process"/>
    <property type="evidence" value="ECO:0007669"/>
    <property type="project" value="UniProtKB-KW"/>
</dbReference>
<evidence type="ECO:0000313" key="15">
    <source>
        <dbReference type="Proteomes" id="UP000282106"/>
    </source>
</evidence>
<keyword evidence="5" id="KW-0444">Lipid biosynthesis</keyword>
<feature type="domain" description="O-acyltransferase WSD1 C-terminal" evidence="13">
    <location>
        <begin position="315"/>
        <end position="461"/>
    </location>
</feature>
<gene>
    <name evidence="14" type="ORF">ED208_14985</name>
</gene>
<dbReference type="InterPro" id="IPR004255">
    <property type="entry name" value="O-acyltransferase_WSD1_N"/>
</dbReference>
<dbReference type="GO" id="GO:0001666">
    <property type="term" value="P:response to hypoxia"/>
    <property type="evidence" value="ECO:0007669"/>
    <property type="project" value="TreeGrafter"/>
</dbReference>
<proteinExistence type="inferred from homology"/>
<keyword evidence="15" id="KW-1185">Reference proteome</keyword>
<evidence type="ECO:0000313" key="14">
    <source>
        <dbReference type="EMBL" id="ROH86738.1"/>
    </source>
</evidence>
<dbReference type="Pfam" id="PF06974">
    <property type="entry name" value="WS_DGAT_C"/>
    <property type="match status" value="1"/>
</dbReference>
<dbReference type="PANTHER" id="PTHR31650">
    <property type="entry name" value="O-ACYLTRANSFERASE (WSD1-LIKE) FAMILY PROTEIN"/>
    <property type="match status" value="1"/>
</dbReference>
<evidence type="ECO:0000256" key="4">
    <source>
        <dbReference type="ARBA" id="ARBA00013244"/>
    </source>
</evidence>
<dbReference type="EMBL" id="RJVO01000008">
    <property type="protein sequence ID" value="ROH86738.1"/>
    <property type="molecule type" value="Genomic_DNA"/>
</dbReference>
<dbReference type="UniPathway" id="UPA00282"/>
<feature type="region of interest" description="Disordered" evidence="11">
    <location>
        <begin position="485"/>
        <end position="545"/>
    </location>
</feature>
<evidence type="ECO:0000256" key="8">
    <source>
        <dbReference type="ARBA" id="ARBA00023098"/>
    </source>
</evidence>
<evidence type="ECO:0000259" key="13">
    <source>
        <dbReference type="Pfam" id="PF06974"/>
    </source>
</evidence>
<dbReference type="EC" id="2.3.1.20" evidence="4"/>
<evidence type="ECO:0000256" key="2">
    <source>
        <dbReference type="ARBA" id="ARBA00005189"/>
    </source>
</evidence>
<evidence type="ECO:0000256" key="7">
    <source>
        <dbReference type="ARBA" id="ARBA00022798"/>
    </source>
</evidence>
<evidence type="ECO:0000256" key="6">
    <source>
        <dbReference type="ARBA" id="ARBA00022679"/>
    </source>
</evidence>
<dbReference type="RefSeq" id="WP_123212727.1">
    <property type="nucleotide sequence ID" value="NZ_RJVO01000008.1"/>
</dbReference>
<evidence type="ECO:0000256" key="5">
    <source>
        <dbReference type="ARBA" id="ARBA00022516"/>
    </source>
</evidence>
<comment type="pathway">
    <text evidence="1">Glycerolipid metabolism; triacylglycerol biosynthesis.</text>
</comment>